<keyword evidence="2" id="KW-1185">Reference proteome</keyword>
<evidence type="ECO:0000313" key="1">
    <source>
        <dbReference type="EMBL" id="SAK73816.1"/>
    </source>
</evidence>
<dbReference type="AlphaFoldDB" id="A0A158BVV7"/>
<accession>A0A158BVV7</accession>
<evidence type="ECO:0008006" key="3">
    <source>
        <dbReference type="Google" id="ProtNLM"/>
    </source>
</evidence>
<protein>
    <recommendedName>
        <fullName evidence="3">Replication protein O</fullName>
    </recommendedName>
</protein>
<dbReference type="EMBL" id="FCOE02000013">
    <property type="protein sequence ID" value="SAK73816.1"/>
    <property type="molecule type" value="Genomic_DNA"/>
</dbReference>
<comment type="caution">
    <text evidence="1">The sequence shown here is derived from an EMBL/GenBank/DDBJ whole genome shotgun (WGS) entry which is preliminary data.</text>
</comment>
<proteinExistence type="predicted"/>
<evidence type="ECO:0000313" key="2">
    <source>
        <dbReference type="Proteomes" id="UP000054911"/>
    </source>
</evidence>
<dbReference type="OrthoDB" id="9123936at2"/>
<reference evidence="1" key="1">
    <citation type="submission" date="2016-01" db="EMBL/GenBank/DDBJ databases">
        <authorList>
            <person name="Peeters C."/>
        </authorList>
    </citation>
    <scope>NUCLEOTIDE SEQUENCE [LARGE SCALE GENOMIC DNA]</scope>
    <source>
        <strain evidence="1">LMG 29323</strain>
    </source>
</reference>
<name>A0A158BVV7_9BURK</name>
<dbReference type="Proteomes" id="UP000054911">
    <property type="component" value="Unassembled WGS sequence"/>
</dbReference>
<gene>
    <name evidence="1" type="ORF">AWB80_04175</name>
</gene>
<sequence>MCIALAPCAAGEGDSHPQKIEPLFTDTTNLPWVILRAVHRAARLDGVSTRARAVLAALARTVDAAKPFGEIYARRTLLSERAMQSERTFYRSLADLDSAGLIDRAPQRRYVEAGLFGRAYLYLTQKAAVLLGLIEEPTVQSMSTDLAQASSTKVKRFEPPHANVADGANTKDLSPITFQKRQPGQVPQDLQRLRSLGFLDFLIFKLMREAREAGKRLSDVVEVCWQHLRHAKRPINYLRALLTSPTDFGHQMRAKAAALAEAQAVEAARLEAEATVKALDGRSFVDVLRQTRYTVTDHGTTLTVRSIDGVTRQAAAQWSQGFIRALRGGQISEEKLSNITAVATSGDHRHLNTEGRLATSPRALTVSAAEHLTKLRALCRRA</sequence>
<organism evidence="1 2">
    <name type="scientific">Caballeronia pedi</name>
    <dbReference type="NCBI Taxonomy" id="1777141"/>
    <lineage>
        <taxon>Bacteria</taxon>
        <taxon>Pseudomonadati</taxon>
        <taxon>Pseudomonadota</taxon>
        <taxon>Betaproteobacteria</taxon>
        <taxon>Burkholderiales</taxon>
        <taxon>Burkholderiaceae</taxon>
        <taxon>Caballeronia</taxon>
    </lineage>
</organism>
<dbReference type="RefSeq" id="WP_061176564.1">
    <property type="nucleotide sequence ID" value="NZ_FCOE02000013.1"/>
</dbReference>
<dbReference type="STRING" id="1777141.AWB80_04175"/>